<accession>A0A5P2DS52</accession>
<dbReference type="EMBL" id="CP029189">
    <property type="protein sequence ID" value="QES58004.1"/>
    <property type="molecule type" value="Genomic_DNA"/>
</dbReference>
<sequence length="90" mass="8532">MGTVDEVPAQGVEVAAEAVAGGAEQEGELVVGGAVVMTVDAFVAGTGGAGDEAAGADGGSFVQVVSGRGRQALRAVRVPAGPWPVGEAGA</sequence>
<name>A0A5P2DS52_STRVZ</name>
<dbReference type="Proteomes" id="UP000324101">
    <property type="component" value="Chromosome"/>
</dbReference>
<evidence type="ECO:0000313" key="1">
    <source>
        <dbReference type="EMBL" id="QES58004.1"/>
    </source>
</evidence>
<protein>
    <submittedName>
        <fullName evidence="1">Uncharacterized protein</fullName>
    </submittedName>
</protein>
<reference evidence="1 2" key="1">
    <citation type="submission" date="2018-05" db="EMBL/GenBank/DDBJ databases">
        <title>Streptomyces venezuelae.</title>
        <authorList>
            <person name="Kim W."/>
            <person name="Lee N."/>
            <person name="Cho B.-K."/>
        </authorList>
    </citation>
    <scope>NUCLEOTIDE SEQUENCE [LARGE SCALE GENOMIC DNA]</scope>
    <source>
        <strain evidence="1 2">ATCC 21018</strain>
    </source>
</reference>
<evidence type="ECO:0000313" key="2">
    <source>
        <dbReference type="Proteomes" id="UP000324101"/>
    </source>
</evidence>
<gene>
    <name evidence="1" type="ORF">DEJ51_30825</name>
</gene>
<organism evidence="1 2">
    <name type="scientific">Streptomyces venezuelae</name>
    <dbReference type="NCBI Taxonomy" id="54571"/>
    <lineage>
        <taxon>Bacteria</taxon>
        <taxon>Bacillati</taxon>
        <taxon>Actinomycetota</taxon>
        <taxon>Actinomycetes</taxon>
        <taxon>Kitasatosporales</taxon>
        <taxon>Streptomycetaceae</taxon>
        <taxon>Streptomyces</taxon>
    </lineage>
</organism>
<dbReference type="AlphaFoldDB" id="A0A5P2DS52"/>
<proteinExistence type="predicted"/>